<accession>A0AC61QWL1</accession>
<evidence type="ECO:0000313" key="2">
    <source>
        <dbReference type="Proteomes" id="UP000307720"/>
    </source>
</evidence>
<organism evidence="1 2">
    <name type="scientific">Hominisplanchenecus murintestinalis</name>
    <dbReference type="NCBI Taxonomy" id="2941517"/>
    <lineage>
        <taxon>Bacteria</taxon>
        <taxon>Bacillati</taxon>
        <taxon>Bacillota</taxon>
        <taxon>Clostridia</taxon>
        <taxon>Lachnospirales</taxon>
        <taxon>Lachnospiraceae</taxon>
        <taxon>Hominisplanchenecus</taxon>
    </lineage>
</organism>
<comment type="caution">
    <text evidence="1">The sequence shown here is derived from an EMBL/GenBank/DDBJ whole genome shotgun (WGS) entry which is preliminary data.</text>
</comment>
<sequence>MKSDELLRKTLEETGLPVKPYEYKGTKPEYIVYNEEDERGTSYRDDRPGGTSIWWQAHLFTPIQSDYRSIKRKMREMLLAAGFGVGAVRTLYEKETEIVHVVISCNIVEHMEE</sequence>
<name>A0AC61QWL1_9FIRM</name>
<dbReference type="Proteomes" id="UP000307720">
    <property type="component" value="Unassembled WGS sequence"/>
</dbReference>
<reference evidence="1" key="1">
    <citation type="submission" date="2019-04" db="EMBL/GenBank/DDBJ databases">
        <title>Microbes associate with the intestines of laboratory mice.</title>
        <authorList>
            <person name="Navarre W."/>
            <person name="Wong E."/>
            <person name="Huang K."/>
            <person name="Tropini C."/>
            <person name="Ng K."/>
            <person name="Yu B."/>
        </authorList>
    </citation>
    <scope>NUCLEOTIDE SEQUENCE</scope>
    <source>
        <strain evidence="1">NM72_1-8</strain>
    </source>
</reference>
<dbReference type="EMBL" id="SRZB01000040">
    <property type="protein sequence ID" value="TGX97049.1"/>
    <property type="molecule type" value="Genomic_DNA"/>
</dbReference>
<gene>
    <name evidence="1" type="ORF">E5357_14135</name>
</gene>
<proteinExistence type="predicted"/>
<keyword evidence="2" id="KW-1185">Reference proteome</keyword>
<evidence type="ECO:0000313" key="1">
    <source>
        <dbReference type="EMBL" id="TGX97049.1"/>
    </source>
</evidence>
<protein>
    <submittedName>
        <fullName evidence="1">Uncharacterized protein</fullName>
    </submittedName>
</protein>